<accession>A0A395GMJ1</accession>
<dbReference type="EMBL" id="KZ824471">
    <property type="protein sequence ID" value="RAK96730.1"/>
    <property type="molecule type" value="Genomic_DNA"/>
</dbReference>
<sequence length="204" mass="22432">MEPNSPGWVLWSPRRVPISCRETTVRSAPFPAGPNQNRGVGNSRAPSTVYAVYANGMAPRLSLNLGRLGLTCIIRTHPKMSGFCGDILSPAMDSPLDRFPLSSVLRSGGVSLYHSSTDIVLIFGPQTPLPSDLRIYIRSTPTIWVTTNEAMMRGPGVCLFHRLYGVAWRLFLSFFWCSCSFSSRHLSFSLLFHPPACPGLCLVS</sequence>
<organism evidence="1 2">
    <name type="scientific">Aspergillus ibericus CBS 121593</name>
    <dbReference type="NCBI Taxonomy" id="1448316"/>
    <lineage>
        <taxon>Eukaryota</taxon>
        <taxon>Fungi</taxon>
        <taxon>Dikarya</taxon>
        <taxon>Ascomycota</taxon>
        <taxon>Pezizomycotina</taxon>
        <taxon>Eurotiomycetes</taxon>
        <taxon>Eurotiomycetidae</taxon>
        <taxon>Eurotiales</taxon>
        <taxon>Aspergillaceae</taxon>
        <taxon>Aspergillus</taxon>
        <taxon>Aspergillus subgen. Circumdati</taxon>
    </lineage>
</organism>
<keyword evidence="2" id="KW-1185">Reference proteome</keyword>
<evidence type="ECO:0000313" key="2">
    <source>
        <dbReference type="Proteomes" id="UP000249402"/>
    </source>
</evidence>
<gene>
    <name evidence="1" type="ORF">BO80DRAFT_219087</name>
</gene>
<evidence type="ECO:0000313" key="1">
    <source>
        <dbReference type="EMBL" id="RAK96730.1"/>
    </source>
</evidence>
<dbReference type="VEuPathDB" id="FungiDB:BO80DRAFT_219087"/>
<proteinExistence type="predicted"/>
<dbReference type="GeneID" id="37219245"/>
<dbReference type="Proteomes" id="UP000249402">
    <property type="component" value="Unassembled WGS sequence"/>
</dbReference>
<dbReference type="RefSeq" id="XP_025571058.1">
    <property type="nucleotide sequence ID" value="XM_025714380.1"/>
</dbReference>
<protein>
    <submittedName>
        <fullName evidence="1">Uncharacterized protein</fullName>
    </submittedName>
</protein>
<dbReference type="AlphaFoldDB" id="A0A395GMJ1"/>
<reference evidence="1 2" key="1">
    <citation type="submission" date="2018-02" db="EMBL/GenBank/DDBJ databases">
        <title>The genomes of Aspergillus section Nigri reveals drivers in fungal speciation.</title>
        <authorList>
            <consortium name="DOE Joint Genome Institute"/>
            <person name="Vesth T.C."/>
            <person name="Nybo J."/>
            <person name="Theobald S."/>
            <person name="Brandl J."/>
            <person name="Frisvad J.C."/>
            <person name="Nielsen K.F."/>
            <person name="Lyhne E.K."/>
            <person name="Kogle M.E."/>
            <person name="Kuo A."/>
            <person name="Riley R."/>
            <person name="Clum A."/>
            <person name="Nolan M."/>
            <person name="Lipzen A."/>
            <person name="Salamov A."/>
            <person name="Henrissat B."/>
            <person name="Wiebenga A."/>
            <person name="De vries R.P."/>
            <person name="Grigoriev I.V."/>
            <person name="Mortensen U.H."/>
            <person name="Andersen M.R."/>
            <person name="Baker S.E."/>
        </authorList>
    </citation>
    <scope>NUCLEOTIDE SEQUENCE [LARGE SCALE GENOMIC DNA]</scope>
    <source>
        <strain evidence="1 2">CBS 121593</strain>
    </source>
</reference>
<name>A0A395GMJ1_9EURO</name>